<dbReference type="EC" id="2.7.13.3" evidence="2"/>
<evidence type="ECO:0000313" key="9">
    <source>
        <dbReference type="EMBL" id="AQP54521.1"/>
    </source>
</evidence>
<reference evidence="9 10" key="1">
    <citation type="journal article" date="2010" name="Int. J. Syst. Evol. Microbiol.">
        <title>Vagococcus penaei sp. nov., isolated from spoilage microbiota of cooked shrimp (Penaeus vannamei).</title>
        <authorList>
            <person name="Jaffres E."/>
            <person name="Prevost H."/>
            <person name="Rossero A."/>
            <person name="Joffraud J.J."/>
            <person name="Dousset X."/>
        </authorList>
    </citation>
    <scope>NUCLEOTIDE SEQUENCE [LARGE SCALE GENOMIC DNA]</scope>
    <source>
        <strain evidence="9 10">CD276</strain>
    </source>
</reference>
<evidence type="ECO:0000256" key="4">
    <source>
        <dbReference type="ARBA" id="ARBA00022679"/>
    </source>
</evidence>
<dbReference type="InterPro" id="IPR036890">
    <property type="entry name" value="HATPase_C_sf"/>
</dbReference>
<dbReference type="PANTHER" id="PTHR43065">
    <property type="entry name" value="SENSOR HISTIDINE KINASE"/>
    <property type="match status" value="1"/>
</dbReference>
<dbReference type="InterPro" id="IPR005467">
    <property type="entry name" value="His_kinase_dom"/>
</dbReference>
<keyword evidence="5" id="KW-0547">Nucleotide-binding</keyword>
<keyword evidence="10" id="KW-1185">Reference proteome</keyword>
<dbReference type="SUPFAM" id="SSF47384">
    <property type="entry name" value="Homodimeric domain of signal transducing histidine kinase"/>
    <property type="match status" value="1"/>
</dbReference>
<protein>
    <recommendedName>
        <fullName evidence="2">histidine kinase</fullName>
        <ecNumber evidence="2">2.7.13.3</ecNumber>
    </recommendedName>
</protein>
<keyword evidence="3" id="KW-0597">Phosphoprotein</keyword>
<dbReference type="Proteomes" id="UP000188246">
    <property type="component" value="Chromosome"/>
</dbReference>
<keyword evidence="7" id="KW-0067">ATP-binding</keyword>
<dbReference type="AlphaFoldDB" id="A0A1Q2D878"/>
<dbReference type="PROSITE" id="PS50109">
    <property type="entry name" value="HIS_KIN"/>
    <property type="match status" value="1"/>
</dbReference>
<evidence type="ECO:0000256" key="2">
    <source>
        <dbReference type="ARBA" id="ARBA00012438"/>
    </source>
</evidence>
<dbReference type="Pfam" id="PF02518">
    <property type="entry name" value="HATPase_c"/>
    <property type="match status" value="1"/>
</dbReference>
<dbReference type="Gene3D" id="1.10.287.130">
    <property type="match status" value="1"/>
</dbReference>
<keyword evidence="8" id="KW-0902">Two-component regulatory system</keyword>
<dbReference type="PRINTS" id="PR00344">
    <property type="entry name" value="BCTRLSENSOR"/>
</dbReference>
<dbReference type="SUPFAM" id="SSF55874">
    <property type="entry name" value="ATPase domain of HSP90 chaperone/DNA topoisomerase II/histidine kinase"/>
    <property type="match status" value="1"/>
</dbReference>
<gene>
    <name evidence="9" type="ORF">BW732_10095</name>
</gene>
<dbReference type="GO" id="GO:0005524">
    <property type="term" value="F:ATP binding"/>
    <property type="evidence" value="ECO:0007669"/>
    <property type="project" value="UniProtKB-KW"/>
</dbReference>
<dbReference type="PANTHER" id="PTHR43065:SF46">
    <property type="entry name" value="C4-DICARBOXYLATE TRANSPORT SENSOR PROTEIN DCTB"/>
    <property type="match status" value="1"/>
</dbReference>
<dbReference type="InterPro" id="IPR036097">
    <property type="entry name" value="HisK_dim/P_sf"/>
</dbReference>
<evidence type="ECO:0000256" key="1">
    <source>
        <dbReference type="ARBA" id="ARBA00000085"/>
    </source>
</evidence>
<dbReference type="KEGG" id="vpi:BW732_10095"/>
<accession>A0A1Q2D878</accession>
<organism evidence="9 10">
    <name type="scientific">Vagococcus penaei</name>
    <dbReference type="NCBI Taxonomy" id="633807"/>
    <lineage>
        <taxon>Bacteria</taxon>
        <taxon>Bacillati</taxon>
        <taxon>Bacillota</taxon>
        <taxon>Bacilli</taxon>
        <taxon>Lactobacillales</taxon>
        <taxon>Enterococcaceae</taxon>
        <taxon>Vagococcus</taxon>
    </lineage>
</organism>
<name>A0A1Q2D878_9ENTE</name>
<dbReference type="Gene3D" id="3.30.450.20">
    <property type="entry name" value="PAS domain"/>
    <property type="match status" value="1"/>
</dbReference>
<dbReference type="OrthoDB" id="9815750at2"/>
<dbReference type="EMBL" id="CP019609">
    <property type="protein sequence ID" value="AQP54521.1"/>
    <property type="molecule type" value="Genomic_DNA"/>
</dbReference>
<keyword evidence="4" id="KW-0808">Transferase</keyword>
<dbReference type="RefSeq" id="WP_077276602.1">
    <property type="nucleotide sequence ID" value="NZ_CP019609.1"/>
</dbReference>
<comment type="catalytic activity">
    <reaction evidence="1">
        <text>ATP + protein L-histidine = ADP + protein N-phospho-L-histidine.</text>
        <dbReference type="EC" id="2.7.13.3"/>
    </reaction>
</comment>
<dbReference type="SMART" id="SM00387">
    <property type="entry name" value="HATPase_c"/>
    <property type="match status" value="1"/>
</dbReference>
<dbReference type="InterPro" id="IPR003594">
    <property type="entry name" value="HATPase_dom"/>
</dbReference>
<keyword evidence="6 9" id="KW-0418">Kinase</keyword>
<evidence type="ECO:0000256" key="5">
    <source>
        <dbReference type="ARBA" id="ARBA00022741"/>
    </source>
</evidence>
<dbReference type="InterPro" id="IPR003661">
    <property type="entry name" value="HisK_dim/P_dom"/>
</dbReference>
<dbReference type="InterPro" id="IPR004358">
    <property type="entry name" value="Sig_transdc_His_kin-like_C"/>
</dbReference>
<dbReference type="STRING" id="633807.BW732_10095"/>
<evidence type="ECO:0000313" key="10">
    <source>
        <dbReference type="Proteomes" id="UP000188246"/>
    </source>
</evidence>
<dbReference type="GO" id="GO:0000155">
    <property type="term" value="F:phosphorelay sensor kinase activity"/>
    <property type="evidence" value="ECO:0007669"/>
    <property type="project" value="InterPro"/>
</dbReference>
<sequence length="600" mass="68199">MIKPSNKLLKTGIVSVVILTILGIVITANSYFSTQKHAIKMGENQLSKINDSAIKILTLEIKSYSLALEDYASDLVNDGQLTDLTQTEKIKQKFHYPSSVATGLYLLSPEGTLLSGWKFKDYQLMPTKQNDLHLLTKDPKFKLALQGDINQNGEAYFNNNQSFLNLYRPIVNEQNQVISILVLPINLENLYQLEFGSQGYQKGYTMIKNRNMKVVMHPSLDQVGLDIVEDRKEKFPERDFKDLENLEKVQSSNKKGTLSYYSYWWTEEEPEKVLKISAYEWMTLGDTEWIVASSSDFYEKNGYALQKNLIILGLLAILLAIIILLGLSFHSYNKRNKIYLENLKLIERQQALHEKHETEKNLLQKSKLETVGLLTTTIVHDMNNFLTPMIGNLQLLIDDYQENPDLVTELDEVYQAAEKGQQLAANVLRFTTVNSSKKTINDIQAVVCEAVTTMRMLLSANIEFKSGSTPQQLSAYFEKSDLEVVLYNLITNAFQAQIINPYICVTIEIASEEQLAIFQNHSHAYQEKDFALIRVIDKGPGIPKEIEQKMFTPFFTTKSDENGTGLGLFIISSMTKKNDWILDVESSEKGTAFIIGIPIQ</sequence>
<dbReference type="CDD" id="cd00082">
    <property type="entry name" value="HisKA"/>
    <property type="match status" value="1"/>
</dbReference>
<dbReference type="Gene3D" id="3.30.565.10">
    <property type="entry name" value="Histidine kinase-like ATPase, C-terminal domain"/>
    <property type="match status" value="1"/>
</dbReference>
<evidence type="ECO:0000256" key="8">
    <source>
        <dbReference type="ARBA" id="ARBA00023012"/>
    </source>
</evidence>
<evidence type="ECO:0000256" key="6">
    <source>
        <dbReference type="ARBA" id="ARBA00022777"/>
    </source>
</evidence>
<proteinExistence type="predicted"/>
<evidence type="ECO:0000256" key="3">
    <source>
        <dbReference type="ARBA" id="ARBA00022553"/>
    </source>
</evidence>
<evidence type="ECO:0000256" key="7">
    <source>
        <dbReference type="ARBA" id="ARBA00022840"/>
    </source>
</evidence>